<evidence type="ECO:0000313" key="2">
    <source>
        <dbReference type="Proteomes" id="UP000772434"/>
    </source>
</evidence>
<dbReference type="Proteomes" id="UP000772434">
    <property type="component" value="Unassembled WGS sequence"/>
</dbReference>
<reference evidence="1" key="1">
    <citation type="submission" date="2020-11" db="EMBL/GenBank/DDBJ databases">
        <authorList>
            <consortium name="DOE Joint Genome Institute"/>
            <person name="Ahrendt S."/>
            <person name="Riley R."/>
            <person name="Andreopoulos W."/>
            <person name="Labutti K."/>
            <person name="Pangilinan J."/>
            <person name="Ruiz-Duenas F.J."/>
            <person name="Barrasa J.M."/>
            <person name="Sanchez-Garcia M."/>
            <person name="Camarero S."/>
            <person name="Miyauchi S."/>
            <person name="Serrano A."/>
            <person name="Linde D."/>
            <person name="Babiker R."/>
            <person name="Drula E."/>
            <person name="Ayuso-Fernandez I."/>
            <person name="Pacheco R."/>
            <person name="Padilla G."/>
            <person name="Ferreira P."/>
            <person name="Barriuso J."/>
            <person name="Kellner H."/>
            <person name="Castanera R."/>
            <person name="Alfaro M."/>
            <person name="Ramirez L."/>
            <person name="Pisabarro A.G."/>
            <person name="Kuo A."/>
            <person name="Tritt A."/>
            <person name="Lipzen A."/>
            <person name="He G."/>
            <person name="Yan M."/>
            <person name="Ng V."/>
            <person name="Cullen D."/>
            <person name="Martin F."/>
            <person name="Rosso M.-N."/>
            <person name="Henrissat B."/>
            <person name="Hibbett D."/>
            <person name="Martinez A.T."/>
            <person name="Grigoriev I.V."/>
        </authorList>
    </citation>
    <scope>NUCLEOTIDE SEQUENCE</scope>
    <source>
        <strain evidence="1">AH 40177</strain>
    </source>
</reference>
<sequence>MTRGQQRKKLYNAWQKKKVHTRSVQVHTASAGEGLDIARDSCISKPGWMGVNASRDARGEIQDALAKTPGLAHTIFSGIKLIPYVPHLATAICDRAKQMFLYRSQLTSNMLDNLLPRVDEAVPRFIEAIRHPFSEDDMLRNLCGTHWFSIAGHDRNNKRVHQHLWIFFALDPPCIRYHRRPSSNRQITRPFPTFLRQVKF</sequence>
<protein>
    <submittedName>
        <fullName evidence="1">Uncharacterized protein</fullName>
    </submittedName>
</protein>
<dbReference type="OrthoDB" id="3266461at2759"/>
<keyword evidence="2" id="KW-1185">Reference proteome</keyword>
<dbReference type="EMBL" id="JADNRY010000405">
    <property type="protein sequence ID" value="KAF9056955.1"/>
    <property type="molecule type" value="Genomic_DNA"/>
</dbReference>
<name>A0A9P5TX00_9AGAR</name>
<evidence type="ECO:0000313" key="1">
    <source>
        <dbReference type="EMBL" id="KAF9056955.1"/>
    </source>
</evidence>
<proteinExistence type="predicted"/>
<dbReference type="AlphaFoldDB" id="A0A9P5TX00"/>
<organism evidence="1 2">
    <name type="scientific">Rhodocollybia butyracea</name>
    <dbReference type="NCBI Taxonomy" id="206335"/>
    <lineage>
        <taxon>Eukaryota</taxon>
        <taxon>Fungi</taxon>
        <taxon>Dikarya</taxon>
        <taxon>Basidiomycota</taxon>
        <taxon>Agaricomycotina</taxon>
        <taxon>Agaricomycetes</taxon>
        <taxon>Agaricomycetidae</taxon>
        <taxon>Agaricales</taxon>
        <taxon>Marasmiineae</taxon>
        <taxon>Omphalotaceae</taxon>
        <taxon>Rhodocollybia</taxon>
    </lineage>
</organism>
<comment type="caution">
    <text evidence="1">The sequence shown here is derived from an EMBL/GenBank/DDBJ whole genome shotgun (WGS) entry which is preliminary data.</text>
</comment>
<accession>A0A9P5TX00</accession>
<gene>
    <name evidence="1" type="ORF">BDP27DRAFT_1241705</name>
</gene>